<feature type="region of interest" description="Disordered" evidence="1">
    <location>
        <begin position="61"/>
        <end position="80"/>
    </location>
</feature>
<evidence type="ECO:0000313" key="3">
    <source>
        <dbReference type="Proteomes" id="UP000821866"/>
    </source>
</evidence>
<dbReference type="AlphaFoldDB" id="A0A9J6F673"/>
<name>A0A9J6F673_RHIMP</name>
<evidence type="ECO:0000313" key="2">
    <source>
        <dbReference type="EMBL" id="KAH8042282.1"/>
    </source>
</evidence>
<gene>
    <name evidence="2" type="ORF">HPB51_021366</name>
</gene>
<sequence length="199" mass="21877">MIHVTEEKEAPRRLAMATFLRRCNMKKFLFIAAAGSLSFISAIHFEKLANAVAAPPSISLTAQPQERDTPTQPALQVPRDNTSCPHKIDSQDVHGPDKDWHIGGWAVRQLCSQPLDTLVFVHAAPSHWENRAHMRATLFEEAARAAFNWTGVFFVAQHKDPLVNLGRSSRPNSRVTSSYFLTMIPSPASSTSSSVACGG</sequence>
<organism evidence="2 3">
    <name type="scientific">Rhipicephalus microplus</name>
    <name type="common">Cattle tick</name>
    <name type="synonym">Boophilus microplus</name>
    <dbReference type="NCBI Taxonomy" id="6941"/>
    <lineage>
        <taxon>Eukaryota</taxon>
        <taxon>Metazoa</taxon>
        <taxon>Ecdysozoa</taxon>
        <taxon>Arthropoda</taxon>
        <taxon>Chelicerata</taxon>
        <taxon>Arachnida</taxon>
        <taxon>Acari</taxon>
        <taxon>Parasitiformes</taxon>
        <taxon>Ixodida</taxon>
        <taxon>Ixodoidea</taxon>
        <taxon>Ixodidae</taxon>
        <taxon>Rhipicephalinae</taxon>
        <taxon>Rhipicephalus</taxon>
        <taxon>Boophilus</taxon>
    </lineage>
</organism>
<reference evidence="2" key="1">
    <citation type="journal article" date="2020" name="Cell">
        <title>Large-Scale Comparative Analyses of Tick Genomes Elucidate Their Genetic Diversity and Vector Capacities.</title>
        <authorList>
            <consortium name="Tick Genome and Microbiome Consortium (TIGMIC)"/>
            <person name="Jia N."/>
            <person name="Wang J."/>
            <person name="Shi W."/>
            <person name="Du L."/>
            <person name="Sun Y."/>
            <person name="Zhan W."/>
            <person name="Jiang J.F."/>
            <person name="Wang Q."/>
            <person name="Zhang B."/>
            <person name="Ji P."/>
            <person name="Bell-Sakyi L."/>
            <person name="Cui X.M."/>
            <person name="Yuan T.T."/>
            <person name="Jiang B.G."/>
            <person name="Yang W.F."/>
            <person name="Lam T.T."/>
            <person name="Chang Q.C."/>
            <person name="Ding S.J."/>
            <person name="Wang X.J."/>
            <person name="Zhu J.G."/>
            <person name="Ruan X.D."/>
            <person name="Zhao L."/>
            <person name="Wei J.T."/>
            <person name="Ye R.Z."/>
            <person name="Que T.C."/>
            <person name="Du C.H."/>
            <person name="Zhou Y.H."/>
            <person name="Cheng J.X."/>
            <person name="Dai P.F."/>
            <person name="Guo W.B."/>
            <person name="Han X.H."/>
            <person name="Huang E.J."/>
            <person name="Li L.F."/>
            <person name="Wei W."/>
            <person name="Gao Y.C."/>
            <person name="Liu J.Z."/>
            <person name="Shao H.Z."/>
            <person name="Wang X."/>
            <person name="Wang C.C."/>
            <person name="Yang T.C."/>
            <person name="Huo Q.B."/>
            <person name="Li W."/>
            <person name="Chen H.Y."/>
            <person name="Chen S.E."/>
            <person name="Zhou L.G."/>
            <person name="Ni X.B."/>
            <person name="Tian J.H."/>
            <person name="Sheng Y."/>
            <person name="Liu T."/>
            <person name="Pan Y.S."/>
            <person name="Xia L.Y."/>
            <person name="Li J."/>
            <person name="Zhao F."/>
            <person name="Cao W.C."/>
        </authorList>
    </citation>
    <scope>NUCLEOTIDE SEQUENCE</scope>
    <source>
        <strain evidence="2">Rmic-2018</strain>
    </source>
</reference>
<comment type="caution">
    <text evidence="2">The sequence shown here is derived from an EMBL/GenBank/DDBJ whole genome shotgun (WGS) entry which is preliminary data.</text>
</comment>
<accession>A0A9J6F673</accession>
<keyword evidence="3" id="KW-1185">Reference proteome</keyword>
<reference evidence="2" key="2">
    <citation type="submission" date="2021-09" db="EMBL/GenBank/DDBJ databases">
        <authorList>
            <person name="Jia N."/>
            <person name="Wang J."/>
            <person name="Shi W."/>
            <person name="Du L."/>
            <person name="Sun Y."/>
            <person name="Zhan W."/>
            <person name="Jiang J."/>
            <person name="Wang Q."/>
            <person name="Zhang B."/>
            <person name="Ji P."/>
            <person name="Sakyi L.B."/>
            <person name="Cui X."/>
            <person name="Yuan T."/>
            <person name="Jiang B."/>
            <person name="Yang W."/>
            <person name="Lam T.T.-Y."/>
            <person name="Chang Q."/>
            <person name="Ding S."/>
            <person name="Wang X."/>
            <person name="Zhu J."/>
            <person name="Ruan X."/>
            <person name="Zhao L."/>
            <person name="Wei J."/>
            <person name="Que T."/>
            <person name="Du C."/>
            <person name="Cheng J."/>
            <person name="Dai P."/>
            <person name="Han X."/>
            <person name="Huang E."/>
            <person name="Gao Y."/>
            <person name="Liu J."/>
            <person name="Shao H."/>
            <person name="Ye R."/>
            <person name="Li L."/>
            <person name="Wei W."/>
            <person name="Wang X."/>
            <person name="Wang C."/>
            <person name="Huo Q."/>
            <person name="Li W."/>
            <person name="Guo W."/>
            <person name="Chen H."/>
            <person name="Chen S."/>
            <person name="Zhou L."/>
            <person name="Zhou L."/>
            <person name="Ni X."/>
            <person name="Tian J."/>
            <person name="Zhou Y."/>
            <person name="Sheng Y."/>
            <person name="Liu T."/>
            <person name="Pan Y."/>
            <person name="Xia L."/>
            <person name="Li J."/>
            <person name="Zhao F."/>
            <person name="Cao W."/>
        </authorList>
    </citation>
    <scope>NUCLEOTIDE SEQUENCE</scope>
    <source>
        <strain evidence="2">Rmic-2018</strain>
        <tissue evidence="2">Larvae</tissue>
    </source>
</reference>
<proteinExistence type="predicted"/>
<evidence type="ECO:0000256" key="1">
    <source>
        <dbReference type="SAM" id="MobiDB-lite"/>
    </source>
</evidence>
<dbReference type="EMBL" id="JABSTU010000001">
    <property type="protein sequence ID" value="KAH8042282.1"/>
    <property type="molecule type" value="Genomic_DNA"/>
</dbReference>
<dbReference type="VEuPathDB" id="VectorBase:LOC119171563"/>
<dbReference type="Proteomes" id="UP000821866">
    <property type="component" value="Chromosome 1"/>
</dbReference>
<protein>
    <submittedName>
        <fullName evidence="2">Uncharacterized protein</fullName>
    </submittedName>
</protein>